<reference evidence="2" key="1">
    <citation type="journal article" date="2020" name="Nature">
        <title>Giant virus diversity and host interactions through global metagenomics.</title>
        <authorList>
            <person name="Schulz F."/>
            <person name="Roux S."/>
            <person name="Paez-Espino D."/>
            <person name="Jungbluth S."/>
            <person name="Walsh D.A."/>
            <person name="Denef V.J."/>
            <person name="McMahon K.D."/>
            <person name="Konstantinidis K.T."/>
            <person name="Eloe-Fadrosh E.A."/>
            <person name="Kyrpides N.C."/>
            <person name="Woyke T."/>
        </authorList>
    </citation>
    <scope>NUCLEOTIDE SEQUENCE</scope>
    <source>
        <strain evidence="2">GVMAG-M-3300009187-29</strain>
    </source>
</reference>
<dbReference type="EMBL" id="MN739056">
    <property type="protein sequence ID" value="QHS86475.1"/>
    <property type="molecule type" value="Genomic_DNA"/>
</dbReference>
<feature type="region of interest" description="Disordered" evidence="1">
    <location>
        <begin position="21"/>
        <end position="40"/>
    </location>
</feature>
<sequence length="118" mass="13562">MLFSLEEPAVRLYQFTNSQFGGRTRRQRTAPKNKTGTKGRGAFLRGWAKQQPSTHERTLMLKRCGTRCFLGPNKSFPICTRKTCKINRKGLYAAYVRSRQWKHGNVSAKATRLLGRKN</sequence>
<feature type="compositionally biased region" description="Basic residues" evidence="1">
    <location>
        <begin position="23"/>
        <end position="37"/>
    </location>
</feature>
<accession>A0A6C0B2M1</accession>
<protein>
    <submittedName>
        <fullName evidence="2">Uncharacterized protein</fullName>
    </submittedName>
</protein>
<evidence type="ECO:0000313" key="2">
    <source>
        <dbReference type="EMBL" id="QHS86475.1"/>
    </source>
</evidence>
<proteinExistence type="predicted"/>
<name>A0A6C0B2M1_9ZZZZ</name>
<evidence type="ECO:0000256" key="1">
    <source>
        <dbReference type="SAM" id="MobiDB-lite"/>
    </source>
</evidence>
<dbReference type="AlphaFoldDB" id="A0A6C0B2M1"/>
<organism evidence="2">
    <name type="scientific">viral metagenome</name>
    <dbReference type="NCBI Taxonomy" id="1070528"/>
    <lineage>
        <taxon>unclassified sequences</taxon>
        <taxon>metagenomes</taxon>
        <taxon>organismal metagenomes</taxon>
    </lineage>
</organism>